<name>A0A426U6G1_9CHLR</name>
<evidence type="ECO:0000313" key="1">
    <source>
        <dbReference type="EMBL" id="RRR75565.1"/>
    </source>
</evidence>
<evidence type="ECO:0008006" key="3">
    <source>
        <dbReference type="Google" id="ProtNLM"/>
    </source>
</evidence>
<gene>
    <name evidence="1" type="ORF">EI684_04355</name>
</gene>
<comment type="caution">
    <text evidence="1">The sequence shown here is derived from an EMBL/GenBank/DDBJ whole genome shotgun (WGS) entry which is preliminary data.</text>
</comment>
<protein>
    <recommendedName>
        <fullName evidence="3">ParM/StbA family protein</fullName>
    </recommendedName>
</protein>
<dbReference type="AlphaFoldDB" id="A0A426U6G1"/>
<accession>A0A426U6G1</accession>
<reference evidence="1 2" key="1">
    <citation type="submission" date="2018-12" db="EMBL/GenBank/DDBJ databases">
        <title>Genome Sequence of Candidatus Viridilinea halotolerans isolated from saline sulfide-rich spring.</title>
        <authorList>
            <person name="Grouzdev D.S."/>
            <person name="Burganskaya E.I."/>
            <person name="Krutkina M.S."/>
            <person name="Sukhacheva M.V."/>
            <person name="Gorlenko V.M."/>
        </authorList>
    </citation>
    <scope>NUCLEOTIDE SEQUENCE [LARGE SCALE GENOMIC DNA]</scope>
    <source>
        <strain evidence="1">Chok-6</strain>
    </source>
</reference>
<dbReference type="Gene3D" id="3.30.420.40">
    <property type="match status" value="1"/>
</dbReference>
<dbReference type="Proteomes" id="UP000280307">
    <property type="component" value="Unassembled WGS sequence"/>
</dbReference>
<evidence type="ECO:0000313" key="2">
    <source>
        <dbReference type="Proteomes" id="UP000280307"/>
    </source>
</evidence>
<proteinExistence type="predicted"/>
<dbReference type="EMBL" id="RSAS01000178">
    <property type="protein sequence ID" value="RRR75565.1"/>
    <property type="molecule type" value="Genomic_DNA"/>
</dbReference>
<organism evidence="1 2">
    <name type="scientific">Candidatus Viridilinea halotolerans</name>
    <dbReference type="NCBI Taxonomy" id="2491704"/>
    <lineage>
        <taxon>Bacteria</taxon>
        <taxon>Bacillati</taxon>
        <taxon>Chloroflexota</taxon>
        <taxon>Chloroflexia</taxon>
        <taxon>Chloroflexales</taxon>
        <taxon>Chloroflexineae</taxon>
        <taxon>Oscillochloridaceae</taxon>
        <taxon>Candidatus Viridilinea</taxon>
    </lineage>
</organism>
<sequence length="406" mass="43885">MSYPTNQTMIEAPEGSILDVVARQWATQQSAVVPVRSTVRVGGSTLIPVAIDNGNDALKGATLAPLASEEEGSLTSSLTTLRVPTAFAQAQAIQGAREVSYSCDGTSFWIGDVALRHRGGALRIGPTRQRLDDDRQRWFIGASIVELLRAAGYPPGEYQIALCLAVPNMEVIVDQSGMPSVKERTRESMKRHLKGKVWEITRDDDSRVTEQWIIKVAHVLPFAQTSGTVVAVTRTPTGKPALHLDDGMVVIDVGGGDLHVCEVGFNPSRMINRRPGDGTIRIARALRNDVKFNGIIKNDVEAQQALVRRWVTKSSRRVTIDEDVQRVVAASGQSMLADVLADLRDSNLFVTITGGGVQLLNGLLTEVLAQEEKQAGRDYLIVDGPVSSLLNVVGALFALVFKASGK</sequence>